<reference evidence="2 3" key="1">
    <citation type="submission" date="2019-09" db="EMBL/GenBank/DDBJ databases">
        <title>Genomes of family Cryomorphaceae.</title>
        <authorList>
            <person name="Bowman J.P."/>
        </authorList>
    </citation>
    <scope>NUCLEOTIDE SEQUENCE [LARGE SCALE GENOMIC DNA]</scope>
    <source>
        <strain evidence="2 3">LMG 25704</strain>
    </source>
</reference>
<keyword evidence="1" id="KW-0812">Transmembrane</keyword>
<protein>
    <submittedName>
        <fullName evidence="2">DUF2892 domain-containing protein</fullName>
    </submittedName>
</protein>
<proteinExistence type="predicted"/>
<dbReference type="AlphaFoldDB" id="A0A6N6RK81"/>
<sequence>MLSKVIRLVLTAALFAYAVYEFIEGHIGNGIMLTLLAGLVLFTYFRHERMLLALWYMRKQDMEKAQKQVDSIKTPEQSLTKGQQAYWYYLKGLMEAQTNMNKSESYLRKALSKGLRMDQDKALVKLQLAGIAMSRRRKREAQTLLTEAKKLDKRGMLDDQIKMFKQQMKRI</sequence>
<evidence type="ECO:0000256" key="1">
    <source>
        <dbReference type="SAM" id="Phobius"/>
    </source>
</evidence>
<dbReference type="Proteomes" id="UP000468650">
    <property type="component" value="Unassembled WGS sequence"/>
</dbReference>
<feature type="transmembrane region" description="Helical" evidence="1">
    <location>
        <begin position="5"/>
        <end position="20"/>
    </location>
</feature>
<accession>A0A6N6RK81</accession>
<gene>
    <name evidence="2" type="ORF">F8C67_01105</name>
</gene>
<organism evidence="2 3">
    <name type="scientific">Phaeocystidibacter luteus</name>
    <dbReference type="NCBI Taxonomy" id="911197"/>
    <lineage>
        <taxon>Bacteria</taxon>
        <taxon>Pseudomonadati</taxon>
        <taxon>Bacteroidota</taxon>
        <taxon>Flavobacteriia</taxon>
        <taxon>Flavobacteriales</taxon>
        <taxon>Phaeocystidibacteraceae</taxon>
        <taxon>Phaeocystidibacter</taxon>
    </lineage>
</organism>
<evidence type="ECO:0000313" key="3">
    <source>
        <dbReference type="Proteomes" id="UP000468650"/>
    </source>
</evidence>
<keyword evidence="1" id="KW-0472">Membrane</keyword>
<evidence type="ECO:0000313" key="2">
    <source>
        <dbReference type="EMBL" id="KAB2814361.1"/>
    </source>
</evidence>
<dbReference type="EMBL" id="WBVO01000001">
    <property type="protein sequence ID" value="KAB2814361.1"/>
    <property type="molecule type" value="Genomic_DNA"/>
</dbReference>
<feature type="transmembrane region" description="Helical" evidence="1">
    <location>
        <begin position="26"/>
        <end position="45"/>
    </location>
</feature>
<dbReference type="Gene3D" id="1.25.40.10">
    <property type="entry name" value="Tetratricopeptide repeat domain"/>
    <property type="match status" value="1"/>
</dbReference>
<keyword evidence="3" id="KW-1185">Reference proteome</keyword>
<name>A0A6N6RK81_9FLAO</name>
<dbReference type="RefSeq" id="WP_151665941.1">
    <property type="nucleotide sequence ID" value="NZ_WBVO01000001.1"/>
</dbReference>
<keyword evidence="1" id="KW-1133">Transmembrane helix</keyword>
<comment type="caution">
    <text evidence="2">The sequence shown here is derived from an EMBL/GenBank/DDBJ whole genome shotgun (WGS) entry which is preliminary data.</text>
</comment>
<dbReference type="InterPro" id="IPR011990">
    <property type="entry name" value="TPR-like_helical_dom_sf"/>
</dbReference>
<dbReference type="OrthoDB" id="1119469at2"/>